<dbReference type="GO" id="GO:0003700">
    <property type="term" value="F:DNA-binding transcription factor activity"/>
    <property type="evidence" value="ECO:0007669"/>
    <property type="project" value="InterPro"/>
</dbReference>
<organism evidence="6">
    <name type="scientific">Ornithinibacillus sp. 4-3</name>
    <dbReference type="NCBI Taxonomy" id="3231488"/>
    <lineage>
        <taxon>Bacteria</taxon>
        <taxon>Bacillati</taxon>
        <taxon>Bacillota</taxon>
        <taxon>Bacilli</taxon>
        <taxon>Bacillales</taxon>
        <taxon>Bacillaceae</taxon>
        <taxon>Ornithinibacillus</taxon>
    </lineage>
</organism>
<dbReference type="InterPro" id="IPR005119">
    <property type="entry name" value="LysR_subst-bd"/>
</dbReference>
<dbReference type="PROSITE" id="PS50931">
    <property type="entry name" value="HTH_LYSR"/>
    <property type="match status" value="1"/>
</dbReference>
<reference evidence="6" key="1">
    <citation type="submission" date="2024-07" db="EMBL/GenBank/DDBJ databases">
        <title>Halotolerant mesophilic bacterium Ornithinibacillus sp. 4-3, sp. nov., isolated from soil.</title>
        <authorList>
            <person name="Sidarenka A.V."/>
            <person name="Guliayeva D.E."/>
            <person name="Leanovich S.I."/>
            <person name="Hileuskaya K.S."/>
            <person name="Akhremchuk A.E."/>
            <person name="Sikolenko M.A."/>
            <person name="Valentovich L.N."/>
        </authorList>
    </citation>
    <scope>NUCLEOTIDE SEQUENCE</scope>
    <source>
        <strain evidence="6">4-3</strain>
    </source>
</reference>
<dbReference type="CDD" id="cd05466">
    <property type="entry name" value="PBP2_LTTR_substrate"/>
    <property type="match status" value="1"/>
</dbReference>
<dbReference type="InterPro" id="IPR036388">
    <property type="entry name" value="WH-like_DNA-bd_sf"/>
</dbReference>
<sequence length="287" mass="33450">MEEKDCLILLSVYKEQNLGRAAKQLYLTPPAITYRIHQLESRFSITIIKRNGNQIYFTPEGEQLVDYAKKTIRDLEHLKNSLQGFQGTLRMGVASIFALSKLPNILDTFLHTYPDIKTHLNTNFSEQIFNLLVSGNIHLAIVRGNYEWPDYKYLIRQENLCIISMKPIHIEELPQLPCIQVNYPASKNFSKQLDDWWFERFNKPKSYNMEVNDFHTAIALVKKGLGYAVVPEIFLSKAQHLYQQPIISKDGNPILLNTWLFCTNKSEKLPIVEKFIRLIKETPKEYL</sequence>
<evidence type="ECO:0000256" key="3">
    <source>
        <dbReference type="ARBA" id="ARBA00023125"/>
    </source>
</evidence>
<accession>A0AB39HLA2</accession>
<dbReference type="SUPFAM" id="SSF53850">
    <property type="entry name" value="Periplasmic binding protein-like II"/>
    <property type="match status" value="1"/>
</dbReference>
<dbReference type="Gene3D" id="3.40.190.290">
    <property type="match status" value="1"/>
</dbReference>
<comment type="similarity">
    <text evidence="1">Belongs to the LysR transcriptional regulatory family.</text>
</comment>
<protein>
    <submittedName>
        <fullName evidence="6">LysR family transcriptional regulator</fullName>
    </submittedName>
</protein>
<dbReference type="RefSeq" id="WP_368652662.1">
    <property type="nucleotide sequence ID" value="NZ_CP162599.1"/>
</dbReference>
<dbReference type="AlphaFoldDB" id="A0AB39HLA2"/>
<keyword evidence="4" id="KW-0804">Transcription</keyword>
<dbReference type="InterPro" id="IPR000847">
    <property type="entry name" value="LysR_HTH_N"/>
</dbReference>
<dbReference type="PANTHER" id="PTHR30126">
    <property type="entry name" value="HTH-TYPE TRANSCRIPTIONAL REGULATOR"/>
    <property type="match status" value="1"/>
</dbReference>
<proteinExistence type="inferred from homology"/>
<evidence type="ECO:0000256" key="1">
    <source>
        <dbReference type="ARBA" id="ARBA00009437"/>
    </source>
</evidence>
<evidence type="ECO:0000256" key="2">
    <source>
        <dbReference type="ARBA" id="ARBA00023015"/>
    </source>
</evidence>
<dbReference type="Gene3D" id="1.10.10.10">
    <property type="entry name" value="Winged helix-like DNA-binding domain superfamily/Winged helix DNA-binding domain"/>
    <property type="match status" value="1"/>
</dbReference>
<keyword evidence="3" id="KW-0238">DNA-binding</keyword>
<keyword evidence="2" id="KW-0805">Transcription regulation</keyword>
<name>A0AB39HLA2_9BACI</name>
<evidence type="ECO:0000256" key="4">
    <source>
        <dbReference type="ARBA" id="ARBA00023163"/>
    </source>
</evidence>
<dbReference type="GO" id="GO:0000976">
    <property type="term" value="F:transcription cis-regulatory region binding"/>
    <property type="evidence" value="ECO:0007669"/>
    <property type="project" value="TreeGrafter"/>
</dbReference>
<dbReference type="Pfam" id="PF03466">
    <property type="entry name" value="LysR_substrate"/>
    <property type="match status" value="1"/>
</dbReference>
<dbReference type="InterPro" id="IPR036390">
    <property type="entry name" value="WH_DNA-bd_sf"/>
</dbReference>
<dbReference type="SUPFAM" id="SSF46785">
    <property type="entry name" value="Winged helix' DNA-binding domain"/>
    <property type="match status" value="1"/>
</dbReference>
<evidence type="ECO:0000313" key="6">
    <source>
        <dbReference type="EMBL" id="XDK31938.1"/>
    </source>
</evidence>
<dbReference type="EMBL" id="CP162599">
    <property type="protein sequence ID" value="XDK31938.1"/>
    <property type="molecule type" value="Genomic_DNA"/>
</dbReference>
<gene>
    <name evidence="6" type="ORF">AB4Y30_12990</name>
</gene>
<dbReference type="PANTHER" id="PTHR30126:SF78">
    <property type="entry name" value="HTH LYSR-TYPE DOMAIN-CONTAINING PROTEIN"/>
    <property type="match status" value="1"/>
</dbReference>
<dbReference type="Pfam" id="PF00126">
    <property type="entry name" value="HTH_1"/>
    <property type="match status" value="1"/>
</dbReference>
<evidence type="ECO:0000259" key="5">
    <source>
        <dbReference type="PROSITE" id="PS50931"/>
    </source>
</evidence>
<feature type="domain" description="HTH lysR-type" evidence="5">
    <location>
        <begin position="1"/>
        <end position="58"/>
    </location>
</feature>